<dbReference type="InterPro" id="IPR052179">
    <property type="entry name" value="DD-CPase-like"/>
</dbReference>
<dbReference type="Pfam" id="PF02557">
    <property type="entry name" value="VanY"/>
    <property type="match status" value="1"/>
</dbReference>
<keyword evidence="4" id="KW-0378">Hydrolase</keyword>
<keyword evidence="2" id="KW-1133">Transmembrane helix</keyword>
<dbReference type="PANTHER" id="PTHR34385">
    <property type="entry name" value="D-ALANYL-D-ALANINE CARBOXYPEPTIDASE"/>
    <property type="match status" value="1"/>
</dbReference>
<dbReference type="RefSeq" id="WP_101598653.1">
    <property type="nucleotide sequence ID" value="NZ_FXYZ01000017.1"/>
</dbReference>
<keyword evidence="2" id="KW-0472">Membrane</keyword>
<keyword evidence="2" id="KW-0812">Transmembrane</keyword>
<proteinExistence type="predicted"/>
<dbReference type="EMBL" id="FXYZ01000017">
    <property type="protein sequence ID" value="SMX97138.1"/>
    <property type="molecule type" value="Genomic_DNA"/>
</dbReference>
<dbReference type="CDD" id="cd14814">
    <property type="entry name" value="Peptidase_M15"/>
    <property type="match status" value="1"/>
</dbReference>
<feature type="region of interest" description="Disordered" evidence="1">
    <location>
        <begin position="208"/>
        <end position="243"/>
    </location>
</feature>
<feature type="transmembrane region" description="Helical" evidence="2">
    <location>
        <begin position="6"/>
        <end position="28"/>
    </location>
</feature>
<keyword evidence="4" id="KW-0121">Carboxypeptidase</keyword>
<dbReference type="InterPro" id="IPR009045">
    <property type="entry name" value="Zn_M74/Hedgehog-like"/>
</dbReference>
<sequence>MSRVVWTVVGAIFVTVIVVGTGGLILFVPLMAGSSDDGDGGGDCSVKVQGDDPIKDVTPEMQKNAEAIIVVGEEEEMPEEAAVVAIMVALQESYLGTTPGIDKPNGDGDAGVFQQRQKPGWYGTLEQVTNIDYAAKIFYKGVDISLEGLTPSEKAGAAGADGYHIPGLTDIDGWEELKPGEAGQKVQRSAFPDAYDKHETTARALVGGTAVECDAPGGGGGSGDWDDRDGKTEPGKWGGYDNGTIPLDELDEIPWAKGEYLRPDAAGDFNKLNAKFKAKFGYNVGVTDSYRTYAEQVETKKNKGNMAAEPGTSNHGWGMALDLGTGINNFGTKEHEWMQKNATEFGWKHPDWAGPSGSLPEPWHWEYWGHE</sequence>
<evidence type="ECO:0000256" key="2">
    <source>
        <dbReference type="SAM" id="Phobius"/>
    </source>
</evidence>
<reference evidence="4 5" key="1">
    <citation type="submission" date="2017-03" db="EMBL/GenBank/DDBJ databases">
        <authorList>
            <person name="Afonso C.L."/>
            <person name="Miller P.J."/>
            <person name="Scott M.A."/>
            <person name="Spackman E."/>
            <person name="Goraichik I."/>
            <person name="Dimitrov K.M."/>
            <person name="Suarez D.L."/>
            <person name="Swayne D.E."/>
        </authorList>
    </citation>
    <scope>NUCLEOTIDE SEQUENCE [LARGE SCALE GENOMIC DNA]</scope>
    <source>
        <strain evidence="5">6(3)</strain>
    </source>
</reference>
<dbReference type="PANTHER" id="PTHR34385:SF1">
    <property type="entry name" value="PEPTIDOGLYCAN L-ALANYL-D-GLUTAMATE ENDOPEPTIDASE CWLK"/>
    <property type="match status" value="1"/>
</dbReference>
<name>A0A2H1KC40_BREAU</name>
<dbReference type="GO" id="GO:0004180">
    <property type="term" value="F:carboxypeptidase activity"/>
    <property type="evidence" value="ECO:0007669"/>
    <property type="project" value="UniProtKB-KW"/>
</dbReference>
<protein>
    <submittedName>
        <fullName evidence="4">D-alanyl-D-alanine carboxypeptidase</fullName>
    </submittedName>
</protein>
<evidence type="ECO:0000313" key="4">
    <source>
        <dbReference type="EMBL" id="SMX97138.1"/>
    </source>
</evidence>
<dbReference type="SUPFAM" id="SSF55166">
    <property type="entry name" value="Hedgehog/DD-peptidase"/>
    <property type="match status" value="1"/>
</dbReference>
<dbReference type="AlphaFoldDB" id="A0A2H1KC40"/>
<dbReference type="Gene3D" id="3.30.1380.10">
    <property type="match status" value="1"/>
</dbReference>
<dbReference type="InterPro" id="IPR003709">
    <property type="entry name" value="VanY-like_core_dom"/>
</dbReference>
<feature type="domain" description="D-alanyl-D-alanine carboxypeptidase-like core" evidence="3">
    <location>
        <begin position="259"/>
        <end position="369"/>
    </location>
</feature>
<dbReference type="GO" id="GO:0006508">
    <property type="term" value="P:proteolysis"/>
    <property type="evidence" value="ECO:0007669"/>
    <property type="project" value="InterPro"/>
</dbReference>
<evidence type="ECO:0000313" key="5">
    <source>
        <dbReference type="Proteomes" id="UP000234327"/>
    </source>
</evidence>
<evidence type="ECO:0000256" key="1">
    <source>
        <dbReference type="SAM" id="MobiDB-lite"/>
    </source>
</evidence>
<dbReference type="Proteomes" id="UP000234327">
    <property type="component" value="Unassembled WGS sequence"/>
</dbReference>
<organism evidence="4 5">
    <name type="scientific">Brevibacterium aurantiacum</name>
    <dbReference type="NCBI Taxonomy" id="273384"/>
    <lineage>
        <taxon>Bacteria</taxon>
        <taxon>Bacillati</taxon>
        <taxon>Actinomycetota</taxon>
        <taxon>Actinomycetes</taxon>
        <taxon>Micrococcales</taxon>
        <taxon>Brevibacteriaceae</taxon>
        <taxon>Brevibacterium</taxon>
    </lineage>
</organism>
<gene>
    <name evidence="4" type="ORF">BAURA63_03169</name>
</gene>
<keyword evidence="4" id="KW-0645">Protease</keyword>
<accession>A0A2H1KC40</accession>
<evidence type="ECO:0000259" key="3">
    <source>
        <dbReference type="Pfam" id="PF02557"/>
    </source>
</evidence>